<dbReference type="AlphaFoldDB" id="G0V3R8"/>
<dbReference type="EMBL" id="CAKP01000002">
    <property type="protein sequence ID" value="CCC57758.1"/>
    <property type="molecule type" value="Genomic_DNA"/>
</dbReference>
<dbReference type="RefSeq" id="WP_008907481.1">
    <property type="nucleotide sequence ID" value="NZ_CAKP01000002.1"/>
</dbReference>
<name>G0V3R8_9CLOT</name>
<organism evidence="2 3">
    <name type="scientific">Caloramator australicus RC3</name>
    <dbReference type="NCBI Taxonomy" id="857293"/>
    <lineage>
        <taxon>Bacteria</taxon>
        <taxon>Bacillati</taxon>
        <taxon>Bacillota</taxon>
        <taxon>Clostridia</taxon>
        <taxon>Eubacteriales</taxon>
        <taxon>Clostridiaceae</taxon>
        <taxon>Caloramator</taxon>
    </lineage>
</organism>
<evidence type="ECO:0000313" key="2">
    <source>
        <dbReference type="EMBL" id="CCC57758.1"/>
    </source>
</evidence>
<reference evidence="2 3" key="1">
    <citation type="journal article" date="2011" name="J. Bacteriol.">
        <title>Draft genome sequence of Caloramator australicus strain RC3T, a thermoanaerobe from the Great Artesian Basin of Australia.</title>
        <authorList>
            <person name="Ogg C.D."/>
            <person name="Patel B.K.C."/>
        </authorList>
    </citation>
    <scope>NUCLEOTIDE SEQUENCE [LARGE SCALE GENOMIC DNA]</scope>
    <source>
        <strain evidence="2 3">RC3</strain>
    </source>
</reference>
<protein>
    <recommendedName>
        <fullName evidence="1">HD-GYP domain-containing protein</fullName>
    </recommendedName>
</protein>
<proteinExistence type="predicted"/>
<sequence>MAALGEKDYVTKGHTERVKKMVQRMAEKLKLGEVQKNNLLLLADMHDIGKVAISDDILNKKEPLTEKEWEILKSHSEKGYRIAVSSPELAGIADLILKHHERWDGKGYPLGLKGEQIPIECRILAVVDAYDAMTNSRHYNIVKTHEEAIEEIKGCSGTQFDPKIANVFLEVFE</sequence>
<dbReference type="Pfam" id="PF13487">
    <property type="entry name" value="HD_5"/>
    <property type="match status" value="1"/>
</dbReference>
<dbReference type="SMART" id="SM00471">
    <property type="entry name" value="HDc"/>
    <property type="match status" value="1"/>
</dbReference>
<dbReference type="PANTHER" id="PTHR45228:SF1">
    <property type="entry name" value="CYCLIC DI-GMP PHOSPHODIESTERASE TM_0186"/>
    <property type="match status" value="1"/>
</dbReference>
<accession>G0V3R8</accession>
<evidence type="ECO:0000259" key="1">
    <source>
        <dbReference type="PROSITE" id="PS51832"/>
    </source>
</evidence>
<dbReference type="InterPro" id="IPR037522">
    <property type="entry name" value="HD_GYP_dom"/>
</dbReference>
<evidence type="ECO:0000313" key="3">
    <source>
        <dbReference type="Proteomes" id="UP000007652"/>
    </source>
</evidence>
<dbReference type="CDD" id="cd00077">
    <property type="entry name" value="HDc"/>
    <property type="match status" value="1"/>
</dbReference>
<dbReference type="STRING" id="857293.CAAU_0108"/>
<dbReference type="SUPFAM" id="SSF109604">
    <property type="entry name" value="HD-domain/PDEase-like"/>
    <property type="match status" value="1"/>
</dbReference>
<comment type="caution">
    <text evidence="2">The sequence shown here is derived from an EMBL/GenBank/DDBJ whole genome shotgun (WGS) entry which is preliminary data.</text>
</comment>
<dbReference type="InterPro" id="IPR003607">
    <property type="entry name" value="HD/PDEase_dom"/>
</dbReference>
<dbReference type="Proteomes" id="UP000007652">
    <property type="component" value="Unassembled WGS sequence"/>
</dbReference>
<gene>
    <name evidence="2" type="ORF">CAAU_0108</name>
</gene>
<feature type="domain" description="HD-GYP" evidence="1">
    <location>
        <begin position="1"/>
        <end position="173"/>
    </location>
</feature>
<dbReference type="PROSITE" id="PS51832">
    <property type="entry name" value="HD_GYP"/>
    <property type="match status" value="1"/>
</dbReference>
<dbReference type="InterPro" id="IPR052020">
    <property type="entry name" value="Cyclic_di-GMP/3'3'-cGAMP_PDE"/>
</dbReference>
<dbReference type="eggNOG" id="COG3437">
    <property type="taxonomic scope" value="Bacteria"/>
</dbReference>
<dbReference type="PANTHER" id="PTHR45228">
    <property type="entry name" value="CYCLIC DI-GMP PHOSPHODIESTERASE TM_0186-RELATED"/>
    <property type="match status" value="1"/>
</dbReference>
<keyword evidence="3" id="KW-1185">Reference proteome</keyword>
<dbReference type="Gene3D" id="1.10.3210.10">
    <property type="entry name" value="Hypothetical protein af1432"/>
    <property type="match status" value="1"/>
</dbReference>